<evidence type="ECO:0000256" key="2">
    <source>
        <dbReference type="SAM" id="MobiDB-lite"/>
    </source>
</evidence>
<keyword evidence="1 3" id="KW-0732">Signal</keyword>
<name>A0ABR1FU85_AURAN</name>
<feature type="compositionally biased region" description="Basic and acidic residues" evidence="2">
    <location>
        <begin position="161"/>
        <end position="171"/>
    </location>
</feature>
<keyword evidence="5" id="KW-1185">Reference proteome</keyword>
<dbReference type="InterPro" id="IPR013517">
    <property type="entry name" value="FG-GAP"/>
</dbReference>
<dbReference type="Proteomes" id="UP001363151">
    <property type="component" value="Unassembled WGS sequence"/>
</dbReference>
<evidence type="ECO:0008006" key="6">
    <source>
        <dbReference type="Google" id="ProtNLM"/>
    </source>
</evidence>
<organism evidence="4 5">
    <name type="scientific">Aureococcus anophagefferens</name>
    <name type="common">Harmful bloom alga</name>
    <dbReference type="NCBI Taxonomy" id="44056"/>
    <lineage>
        <taxon>Eukaryota</taxon>
        <taxon>Sar</taxon>
        <taxon>Stramenopiles</taxon>
        <taxon>Ochrophyta</taxon>
        <taxon>Pelagophyceae</taxon>
        <taxon>Pelagomonadales</taxon>
        <taxon>Pelagomonadaceae</taxon>
        <taxon>Aureococcus</taxon>
    </lineage>
</organism>
<dbReference type="Pfam" id="PF13517">
    <property type="entry name" value="FG-GAP_3"/>
    <property type="match status" value="1"/>
</dbReference>
<reference evidence="4 5" key="1">
    <citation type="submission" date="2024-03" db="EMBL/GenBank/DDBJ databases">
        <title>Aureococcus anophagefferens CCMP1851 and Kratosvirus quantuckense: Draft genome of a second virus-susceptible host strain in the model system.</title>
        <authorList>
            <person name="Chase E."/>
            <person name="Truchon A.R."/>
            <person name="Schepens W."/>
            <person name="Wilhelm S.W."/>
        </authorList>
    </citation>
    <scope>NUCLEOTIDE SEQUENCE [LARGE SCALE GENOMIC DNA]</scope>
    <source>
        <strain evidence="4 5">CCMP1851</strain>
    </source>
</reference>
<sequence length="193" mass="20249">MAAAARRVALLVICVANAAATPVSCASVAFSEKVVTTLAGGARAVFAVDLDDDGDVDVLAAEYDDNTVAWYENDGSESFTELIITAHATEAYSVFAIDVDGDGNTDALSASYEIDTIAWYDNDGSGSFAERIITTMRDGARVVFAIDVDGDGDVDALSASSRDERATRSGAEEVALLPEEAEVEVEPLRELAP</sequence>
<protein>
    <recommendedName>
        <fullName evidence="6">VCBS repeat-containing protein</fullName>
    </recommendedName>
</protein>
<dbReference type="EMBL" id="JBBJCI010000228">
    <property type="protein sequence ID" value="KAK7238722.1"/>
    <property type="molecule type" value="Genomic_DNA"/>
</dbReference>
<accession>A0ABR1FU85</accession>
<dbReference type="SUPFAM" id="SSF69318">
    <property type="entry name" value="Integrin alpha N-terminal domain"/>
    <property type="match status" value="1"/>
</dbReference>
<gene>
    <name evidence="4" type="ORF">SO694_00021448</name>
</gene>
<evidence type="ECO:0000256" key="1">
    <source>
        <dbReference type="ARBA" id="ARBA00022729"/>
    </source>
</evidence>
<feature type="signal peptide" evidence="3">
    <location>
        <begin position="1"/>
        <end position="20"/>
    </location>
</feature>
<evidence type="ECO:0000313" key="4">
    <source>
        <dbReference type="EMBL" id="KAK7238722.1"/>
    </source>
</evidence>
<comment type="caution">
    <text evidence="4">The sequence shown here is derived from an EMBL/GenBank/DDBJ whole genome shotgun (WGS) entry which is preliminary data.</text>
</comment>
<feature type="region of interest" description="Disordered" evidence="2">
    <location>
        <begin position="156"/>
        <end position="193"/>
    </location>
</feature>
<dbReference type="PANTHER" id="PTHR44103">
    <property type="entry name" value="PROPROTEIN CONVERTASE P"/>
    <property type="match status" value="1"/>
</dbReference>
<evidence type="ECO:0000313" key="5">
    <source>
        <dbReference type="Proteomes" id="UP001363151"/>
    </source>
</evidence>
<dbReference type="PANTHER" id="PTHR44103:SF1">
    <property type="entry name" value="PROPROTEIN CONVERTASE P"/>
    <property type="match status" value="1"/>
</dbReference>
<dbReference type="InterPro" id="IPR028994">
    <property type="entry name" value="Integrin_alpha_N"/>
</dbReference>
<proteinExistence type="predicted"/>
<evidence type="ECO:0000256" key="3">
    <source>
        <dbReference type="SAM" id="SignalP"/>
    </source>
</evidence>
<feature type="chain" id="PRO_5046772845" description="VCBS repeat-containing protein" evidence="3">
    <location>
        <begin position="21"/>
        <end position="193"/>
    </location>
</feature>